<evidence type="ECO:0000313" key="1">
    <source>
        <dbReference type="EMBL" id="MPC23557.1"/>
    </source>
</evidence>
<proteinExistence type="predicted"/>
<organism evidence="1 2">
    <name type="scientific">Portunus trituberculatus</name>
    <name type="common">Swimming crab</name>
    <name type="synonym">Neptunus trituberculatus</name>
    <dbReference type="NCBI Taxonomy" id="210409"/>
    <lineage>
        <taxon>Eukaryota</taxon>
        <taxon>Metazoa</taxon>
        <taxon>Ecdysozoa</taxon>
        <taxon>Arthropoda</taxon>
        <taxon>Crustacea</taxon>
        <taxon>Multicrustacea</taxon>
        <taxon>Malacostraca</taxon>
        <taxon>Eumalacostraca</taxon>
        <taxon>Eucarida</taxon>
        <taxon>Decapoda</taxon>
        <taxon>Pleocyemata</taxon>
        <taxon>Brachyura</taxon>
        <taxon>Eubrachyura</taxon>
        <taxon>Portunoidea</taxon>
        <taxon>Portunidae</taxon>
        <taxon>Portuninae</taxon>
        <taxon>Portunus</taxon>
    </lineage>
</organism>
<dbReference type="Proteomes" id="UP000324222">
    <property type="component" value="Unassembled WGS sequence"/>
</dbReference>
<evidence type="ECO:0000313" key="2">
    <source>
        <dbReference type="Proteomes" id="UP000324222"/>
    </source>
</evidence>
<sequence length="37" mass="4426">MGRNCFSNRVVNDGTDAKSIWNFKKLDKFMDEDNRWS</sequence>
<keyword evidence="2" id="KW-1185">Reference proteome</keyword>
<protein>
    <submittedName>
        <fullName evidence="1">Uncharacterized protein</fullName>
    </submittedName>
</protein>
<accession>A0A5B7DR11</accession>
<dbReference type="EMBL" id="VSRR010001223">
    <property type="protein sequence ID" value="MPC23557.1"/>
    <property type="molecule type" value="Genomic_DNA"/>
</dbReference>
<comment type="caution">
    <text evidence="1">The sequence shown here is derived from an EMBL/GenBank/DDBJ whole genome shotgun (WGS) entry which is preliminary data.</text>
</comment>
<name>A0A5B7DR11_PORTR</name>
<reference evidence="1 2" key="1">
    <citation type="submission" date="2019-05" db="EMBL/GenBank/DDBJ databases">
        <title>Another draft genome of Portunus trituberculatus and its Hox gene families provides insights of decapod evolution.</title>
        <authorList>
            <person name="Jeong J.-H."/>
            <person name="Song I."/>
            <person name="Kim S."/>
            <person name="Choi T."/>
            <person name="Kim D."/>
            <person name="Ryu S."/>
            <person name="Kim W."/>
        </authorList>
    </citation>
    <scope>NUCLEOTIDE SEQUENCE [LARGE SCALE GENOMIC DNA]</scope>
    <source>
        <tissue evidence="1">Muscle</tissue>
    </source>
</reference>
<dbReference type="AlphaFoldDB" id="A0A5B7DR11"/>
<gene>
    <name evidence="1" type="ORF">E2C01_016612</name>
</gene>